<evidence type="ECO:0000313" key="4">
    <source>
        <dbReference type="EMBL" id="SMP91127.1"/>
    </source>
</evidence>
<dbReference type="PANTHER" id="PTHR47271">
    <property type="entry name" value="ARGININE DEIMINASE"/>
    <property type="match status" value="1"/>
</dbReference>
<dbReference type="Gene3D" id="3.75.10.10">
    <property type="entry name" value="L-arginine/glycine Amidinotransferase, Chain A"/>
    <property type="match status" value="1"/>
</dbReference>
<proteinExistence type="predicted"/>
<dbReference type="EC" id="3.5.3.6" evidence="2"/>
<dbReference type="SUPFAM" id="SSF55909">
    <property type="entry name" value="Pentein"/>
    <property type="match status" value="1"/>
</dbReference>
<evidence type="ECO:0000313" key="5">
    <source>
        <dbReference type="Proteomes" id="UP001158050"/>
    </source>
</evidence>
<name>A0ABY1R0T9_9FLAO</name>
<keyword evidence="5" id="KW-1185">Reference proteome</keyword>
<comment type="caution">
    <text evidence="4">The sequence shown here is derived from an EMBL/GenBank/DDBJ whole genome shotgun (WGS) entry which is preliminary data.</text>
</comment>
<dbReference type="PANTHER" id="PTHR47271:SF2">
    <property type="entry name" value="ARGININE DEIMINASE"/>
    <property type="match status" value="1"/>
</dbReference>
<sequence>MPDSEIMKLNIKNETGRLKSVVLGQPKSNGPVPTLEESYDAKSYHTIENNIYPKEEDIILEMTEFEKVLKKYDVEVFRPKIIKDYNQVFARDVAFVIEDKMIISNIIPDRADEQEAYRHIIDKVSWRNIINLPETAHIEGGDVIVWNGFLFIGTSYSPDYRNLKTARTNEYAIEILKEYFPKKRIIDLDLRKNDTKPYEGILHLDCTFNIVGEDKCIIYKNGFVDESDYQLLLDIFGEENCFEVNDKEMFEMNPNIFSIAPDVVVSDKTFTRLNHHLRDEWGITVEEIPYREISKMGGLLRCSTLPLVRE</sequence>
<comment type="pathway">
    <text evidence="1">Amino-acid degradation; L-arginine degradation via ADI pathway; carbamoyl phosphate from L-arginine: step 1/2.</text>
</comment>
<gene>
    <name evidence="4" type="ORF">SAMN05421679_102584</name>
</gene>
<evidence type="ECO:0000256" key="3">
    <source>
        <dbReference type="ARBA" id="ARBA00049429"/>
    </source>
</evidence>
<evidence type="ECO:0000256" key="2">
    <source>
        <dbReference type="ARBA" id="ARBA00012171"/>
    </source>
</evidence>
<dbReference type="EMBL" id="FXUO01000002">
    <property type="protein sequence ID" value="SMP91127.1"/>
    <property type="molecule type" value="Genomic_DNA"/>
</dbReference>
<evidence type="ECO:0000256" key="1">
    <source>
        <dbReference type="ARBA" id="ARBA00005213"/>
    </source>
</evidence>
<organism evidence="4 5">
    <name type="scientific">Epilithonimonas pallida</name>
    <dbReference type="NCBI Taxonomy" id="373671"/>
    <lineage>
        <taxon>Bacteria</taxon>
        <taxon>Pseudomonadati</taxon>
        <taxon>Bacteroidota</taxon>
        <taxon>Flavobacteriia</taxon>
        <taxon>Flavobacteriales</taxon>
        <taxon>Weeksellaceae</taxon>
        <taxon>Chryseobacterium group</taxon>
        <taxon>Epilithonimonas</taxon>
    </lineage>
</organism>
<comment type="catalytic activity">
    <reaction evidence="3">
        <text>L-arginine + H2O = L-citrulline + NH4(+)</text>
        <dbReference type="Rhea" id="RHEA:19597"/>
        <dbReference type="ChEBI" id="CHEBI:15377"/>
        <dbReference type="ChEBI" id="CHEBI:28938"/>
        <dbReference type="ChEBI" id="CHEBI:32682"/>
        <dbReference type="ChEBI" id="CHEBI:57743"/>
        <dbReference type="EC" id="3.5.3.6"/>
    </reaction>
</comment>
<accession>A0ABY1R0T9</accession>
<reference evidence="4 5" key="1">
    <citation type="submission" date="2017-05" db="EMBL/GenBank/DDBJ databases">
        <authorList>
            <person name="Varghese N."/>
            <person name="Submissions S."/>
        </authorList>
    </citation>
    <scope>NUCLEOTIDE SEQUENCE [LARGE SCALE GENOMIC DNA]</scope>
    <source>
        <strain evidence="4 5">DSM 18015</strain>
    </source>
</reference>
<dbReference type="Proteomes" id="UP001158050">
    <property type="component" value="Unassembled WGS sequence"/>
</dbReference>
<dbReference type="Pfam" id="PF19420">
    <property type="entry name" value="DDAH_eukar"/>
    <property type="match status" value="1"/>
</dbReference>
<protein>
    <recommendedName>
        <fullName evidence="2">arginine deiminase</fullName>
        <ecNumber evidence="2">3.5.3.6</ecNumber>
    </recommendedName>
</protein>